<proteinExistence type="predicted"/>
<organism evidence="1 2">
    <name type="scientific">Deinococcus aquaticus</name>
    <dbReference type="NCBI Taxonomy" id="328692"/>
    <lineage>
        <taxon>Bacteria</taxon>
        <taxon>Thermotogati</taxon>
        <taxon>Deinococcota</taxon>
        <taxon>Deinococci</taxon>
        <taxon>Deinococcales</taxon>
        <taxon>Deinococcaceae</taxon>
        <taxon>Deinococcus</taxon>
    </lineage>
</organism>
<dbReference type="Proteomes" id="UP001217044">
    <property type="component" value="Plasmid pDATS01"/>
</dbReference>
<evidence type="ECO:0000313" key="2">
    <source>
        <dbReference type="Proteomes" id="UP001217044"/>
    </source>
</evidence>
<keyword evidence="2" id="KW-1185">Reference proteome</keyword>
<protein>
    <submittedName>
        <fullName evidence="1">Uncharacterized protein</fullName>
    </submittedName>
</protein>
<sequence>MSVQEPQRSIGRVAVTVAAQLISMHHHLDQKDPPTAHLQRLNTELWSQIPHLMTREDEAEVFEAAQHLAAEILAAPPENRPGLCAVRLCDAAACINTSDPVEAAKSLLCLASYYQARLPSEPNPDRPPPTIRPLTSREDLYQEFLSFVGWECLVRELDIQEQAVSTQNWLDLQRRFQCQAKLAPPPSQQERYLVQEYQRSVSTVTSDDDWILASIETIGGNVIPYRSLTAWTTDSCLEELIAQRLHLLG</sequence>
<accession>A0ABY7V811</accession>
<keyword evidence="1" id="KW-0614">Plasmid</keyword>
<dbReference type="EMBL" id="CP115166">
    <property type="protein sequence ID" value="WDA60311.1"/>
    <property type="molecule type" value="Genomic_DNA"/>
</dbReference>
<reference evidence="1 2" key="1">
    <citation type="submission" date="2022-12" db="EMBL/GenBank/DDBJ databases">
        <title>Genome Sequence of Deinococcus aquaticus Type Strain PB314.</title>
        <authorList>
            <person name="Albert C."/>
            <person name="Hill J."/>
            <person name="Boren L."/>
            <person name="Scholz-Ng S."/>
            <person name="Fatema N."/>
            <person name="Grosso R."/>
            <person name="Soboslay E."/>
            <person name="Tuohy J."/>
        </authorList>
    </citation>
    <scope>NUCLEOTIDE SEQUENCE [LARGE SCALE GENOMIC DNA]</scope>
    <source>
        <strain evidence="1 2">PB-314</strain>
        <plasmid evidence="1 2">pDATS01</plasmid>
    </source>
</reference>
<gene>
    <name evidence="1" type="ORF">M8445_16610</name>
</gene>
<evidence type="ECO:0000313" key="1">
    <source>
        <dbReference type="EMBL" id="WDA60311.1"/>
    </source>
</evidence>
<dbReference type="RefSeq" id="WP_273991091.1">
    <property type="nucleotide sequence ID" value="NZ_BAABQT010000037.1"/>
</dbReference>
<name>A0ABY7V811_9DEIO</name>
<geneLocation type="plasmid" evidence="1 2">
    <name>pDATS01</name>
</geneLocation>